<accession>A0A1I4WJY5</accession>
<dbReference type="OrthoDB" id="753577at2"/>
<feature type="signal peptide" evidence="1">
    <location>
        <begin position="1"/>
        <end position="22"/>
    </location>
</feature>
<dbReference type="EMBL" id="FOVI01000001">
    <property type="protein sequence ID" value="SFN13553.1"/>
    <property type="molecule type" value="Genomic_DNA"/>
</dbReference>
<keyword evidence="3" id="KW-1185">Reference proteome</keyword>
<evidence type="ECO:0000256" key="1">
    <source>
        <dbReference type="SAM" id="SignalP"/>
    </source>
</evidence>
<proteinExistence type="predicted"/>
<evidence type="ECO:0000313" key="2">
    <source>
        <dbReference type="EMBL" id="SFN13553.1"/>
    </source>
</evidence>
<protein>
    <recommendedName>
        <fullName evidence="4">DUF4595 domain-containing protein</fullName>
    </recommendedName>
</protein>
<gene>
    <name evidence="2" type="ORF">SAMN05421741_101257</name>
</gene>
<reference evidence="3" key="1">
    <citation type="submission" date="2016-10" db="EMBL/GenBank/DDBJ databases">
        <authorList>
            <person name="Varghese N."/>
            <person name="Submissions S."/>
        </authorList>
    </citation>
    <scope>NUCLEOTIDE SEQUENCE [LARGE SCALE GENOMIC DNA]</scope>
    <source>
        <strain evidence="3">DS-12</strain>
    </source>
</reference>
<dbReference type="Proteomes" id="UP000199036">
    <property type="component" value="Unassembled WGS sequence"/>
</dbReference>
<organism evidence="2 3">
    <name type="scientific">Paenimyroides ummariense</name>
    <dbReference type="NCBI Taxonomy" id="913024"/>
    <lineage>
        <taxon>Bacteria</taxon>
        <taxon>Pseudomonadati</taxon>
        <taxon>Bacteroidota</taxon>
        <taxon>Flavobacteriia</taxon>
        <taxon>Flavobacteriales</taxon>
        <taxon>Flavobacteriaceae</taxon>
        <taxon>Paenimyroides</taxon>
    </lineage>
</organism>
<evidence type="ECO:0008006" key="4">
    <source>
        <dbReference type="Google" id="ProtNLM"/>
    </source>
</evidence>
<dbReference type="RefSeq" id="WP_091517793.1">
    <property type="nucleotide sequence ID" value="NZ_FOVI01000001.1"/>
</dbReference>
<dbReference type="STRING" id="913024.SAMN05421741_101257"/>
<keyword evidence="1" id="KW-0732">Signal</keyword>
<sequence>MKKIDNFIKILMVLSVFIFCYACDSNDDGASTPTPTKVTAESLNGYYVPYQDETEDGNQRYRVIYFVKEEGTMKAYFDGQGIRRVASLKVTDNKFIFDLNSDGSTLLNFSFSSDNTGKISLTSLTRTGSSNTEIIHYEMFSSSQTPSWGGFTFERTAGVSNFFKYYSFSGNRSLFANSTVASTEPDQGCYELGNSIGFKSNNDILMGIFVPSWKGDANVKMLLANKNISTVAIYKYYN</sequence>
<dbReference type="AlphaFoldDB" id="A0A1I4WJY5"/>
<name>A0A1I4WJY5_9FLAO</name>
<feature type="chain" id="PRO_5011589909" description="DUF4595 domain-containing protein" evidence="1">
    <location>
        <begin position="23"/>
        <end position="238"/>
    </location>
</feature>
<evidence type="ECO:0000313" key="3">
    <source>
        <dbReference type="Proteomes" id="UP000199036"/>
    </source>
</evidence>